<feature type="region of interest" description="Disordered" evidence="5">
    <location>
        <begin position="1"/>
        <end position="42"/>
    </location>
</feature>
<keyword evidence="2 6" id="KW-0812">Transmembrane</keyword>
<dbReference type="GO" id="GO:0016020">
    <property type="term" value="C:membrane"/>
    <property type="evidence" value="ECO:0007669"/>
    <property type="project" value="UniProtKB-SubCell"/>
</dbReference>
<dbReference type="GO" id="GO:0005794">
    <property type="term" value="C:Golgi apparatus"/>
    <property type="evidence" value="ECO:0007669"/>
    <property type="project" value="TreeGrafter"/>
</dbReference>
<feature type="transmembrane region" description="Helical" evidence="6">
    <location>
        <begin position="214"/>
        <end position="234"/>
    </location>
</feature>
<protein>
    <submittedName>
        <fullName evidence="7">Uncharacterized protein</fullName>
    </submittedName>
</protein>
<feature type="transmembrane region" description="Helical" evidence="6">
    <location>
        <begin position="159"/>
        <end position="178"/>
    </location>
</feature>
<feature type="transmembrane region" description="Helical" evidence="6">
    <location>
        <begin position="276"/>
        <end position="297"/>
    </location>
</feature>
<keyword evidence="3 6" id="KW-1133">Transmembrane helix</keyword>
<feature type="transmembrane region" description="Helical" evidence="6">
    <location>
        <begin position="185"/>
        <end position="202"/>
    </location>
</feature>
<reference evidence="7 8" key="1">
    <citation type="submission" date="2019-08" db="EMBL/GenBank/DDBJ databases">
        <title>A chromosome-level genome assembly, high-density linkage maps, and genome scans reveal the genomic architecture of hybrid incompatibilities underlying speciation via character displacement in darters (Percidae: Etheostominae).</title>
        <authorList>
            <person name="Moran R.L."/>
            <person name="Catchen J.M."/>
            <person name="Fuller R.C."/>
        </authorList>
    </citation>
    <scope>NUCLEOTIDE SEQUENCE [LARGE SCALE GENOMIC DNA]</scope>
    <source>
        <strain evidence="7">EspeVRDwgs_2016</strain>
        <tissue evidence="7">Muscle</tissue>
    </source>
</reference>
<dbReference type="PANTHER" id="PTHR23291">
    <property type="entry name" value="BAX INHIBITOR-RELATED"/>
    <property type="match status" value="1"/>
</dbReference>
<evidence type="ECO:0000256" key="1">
    <source>
        <dbReference type="ARBA" id="ARBA00004141"/>
    </source>
</evidence>
<comment type="caution">
    <text evidence="7">The sequence shown here is derived from an EMBL/GenBank/DDBJ whole genome shotgun (WGS) entry which is preliminary data.</text>
</comment>
<organism evidence="7 8">
    <name type="scientific">Etheostoma spectabile</name>
    <name type="common">orangethroat darter</name>
    <dbReference type="NCBI Taxonomy" id="54343"/>
    <lineage>
        <taxon>Eukaryota</taxon>
        <taxon>Metazoa</taxon>
        <taxon>Chordata</taxon>
        <taxon>Craniata</taxon>
        <taxon>Vertebrata</taxon>
        <taxon>Euteleostomi</taxon>
        <taxon>Actinopterygii</taxon>
        <taxon>Neopterygii</taxon>
        <taxon>Teleostei</taxon>
        <taxon>Neoteleostei</taxon>
        <taxon>Acanthomorphata</taxon>
        <taxon>Eupercaria</taxon>
        <taxon>Perciformes</taxon>
        <taxon>Percoidei</taxon>
        <taxon>Percidae</taxon>
        <taxon>Etheostomatinae</taxon>
        <taxon>Etheostoma</taxon>
    </lineage>
</organism>
<keyword evidence="4 6" id="KW-0472">Membrane</keyword>
<comment type="subcellular location">
    <subcellularLocation>
        <location evidence="1">Membrane</location>
        <topology evidence="1">Multi-pass membrane protein</topology>
    </subcellularLocation>
</comment>
<name>A0A5J5D2S1_9PERO</name>
<evidence type="ECO:0000256" key="6">
    <source>
        <dbReference type="SAM" id="Phobius"/>
    </source>
</evidence>
<dbReference type="Proteomes" id="UP000327493">
    <property type="component" value="Chromosome 11"/>
</dbReference>
<evidence type="ECO:0000256" key="3">
    <source>
        <dbReference type="ARBA" id="ARBA00022989"/>
    </source>
</evidence>
<dbReference type="GO" id="GO:0005783">
    <property type="term" value="C:endoplasmic reticulum"/>
    <property type="evidence" value="ECO:0007669"/>
    <property type="project" value="TreeGrafter"/>
</dbReference>
<evidence type="ECO:0000256" key="5">
    <source>
        <dbReference type="SAM" id="MobiDB-lite"/>
    </source>
</evidence>
<evidence type="ECO:0000313" key="8">
    <source>
        <dbReference type="Proteomes" id="UP000327493"/>
    </source>
</evidence>
<evidence type="ECO:0000313" key="7">
    <source>
        <dbReference type="EMBL" id="KAA8588317.1"/>
    </source>
</evidence>
<dbReference type="InterPro" id="IPR006214">
    <property type="entry name" value="Bax_inhibitor_1-related"/>
</dbReference>
<proteinExistence type="predicted"/>
<dbReference type="AlphaFoldDB" id="A0A5J5D2S1"/>
<dbReference type="PANTHER" id="PTHR23291:SF35">
    <property type="entry name" value="PROTEIN LIFEGUARD 3"/>
    <property type="match status" value="1"/>
</dbReference>
<feature type="transmembrane region" description="Helical" evidence="6">
    <location>
        <begin position="246"/>
        <end position="270"/>
    </location>
</feature>
<feature type="transmembrane region" description="Helical" evidence="6">
    <location>
        <begin position="126"/>
        <end position="147"/>
    </location>
</feature>
<evidence type="ECO:0000256" key="4">
    <source>
        <dbReference type="ARBA" id="ARBA00023136"/>
    </source>
</evidence>
<keyword evidence="8" id="KW-1185">Reference proteome</keyword>
<dbReference type="EMBL" id="VOFY01000011">
    <property type="protein sequence ID" value="KAA8588317.1"/>
    <property type="molecule type" value="Genomic_DNA"/>
</dbReference>
<dbReference type="CDD" id="cd10428">
    <property type="entry name" value="LFG_like"/>
    <property type="match status" value="1"/>
</dbReference>
<evidence type="ECO:0000256" key="2">
    <source>
        <dbReference type="ARBA" id="ARBA00022692"/>
    </source>
</evidence>
<accession>A0A5J5D2S1</accession>
<feature type="transmembrane region" description="Helical" evidence="6">
    <location>
        <begin position="309"/>
        <end position="328"/>
    </location>
</feature>
<dbReference type="GO" id="GO:2001234">
    <property type="term" value="P:negative regulation of apoptotic signaling pathway"/>
    <property type="evidence" value="ECO:0007669"/>
    <property type="project" value="TreeGrafter"/>
</dbReference>
<feature type="compositionally biased region" description="Basic and acidic residues" evidence="5">
    <location>
        <begin position="24"/>
        <end position="33"/>
    </location>
</feature>
<feature type="non-terminal residue" evidence="7">
    <location>
        <position position="436"/>
    </location>
</feature>
<sequence>MTSELDVLSKIMTSKTDNPPPYEDALHHPKYENYPHQQQHGFPLPAPPSYSPSPGMCPGPPGYWGHESGCPQAGMWAAPGFSPSGMPTTIPTLSAGVPASNQGVMEDFLSTQWESTSVRHAFIRKVYLILTAQLAVTFSVVAVFTFVDPVRLFVIRYPGIYWASFVVYFVVYCILVCCKEPRRRFPWNLVLLGVFTVALSYMSGTISSYYETKAVLLAMGITTLVCIAVTIFCFQTKVDFTSCGGLLCIASVVLMIIGIVTAIILSFHYIPWLHMLYAAIGAIVYTLFLVYNTQLLIGNRELAISPEEYIYGALSLYIDIVHIFLFILQYCFTRICFVYVVEGSRRQALRVTWEHGGLTHVVEPQVVLVTHLHPGLAQHGQGLGVLQPQSGLQEFERLTGALEDLHHGVSDGVNHFVVMVAEGHLNIQSHKLGQVT</sequence>
<gene>
    <name evidence="7" type="ORF">FQN60_001511</name>
</gene>
<dbReference type="Pfam" id="PF01027">
    <property type="entry name" value="Bax1-I"/>
    <property type="match status" value="1"/>
</dbReference>